<feature type="compositionally biased region" description="Basic residues" evidence="1">
    <location>
        <begin position="168"/>
        <end position="185"/>
    </location>
</feature>
<dbReference type="EMBL" id="ML979133">
    <property type="protein sequence ID" value="KAF1918849.1"/>
    <property type="molecule type" value="Genomic_DNA"/>
</dbReference>
<feature type="compositionally biased region" description="Basic and acidic residues" evidence="1">
    <location>
        <begin position="186"/>
        <end position="199"/>
    </location>
</feature>
<dbReference type="Proteomes" id="UP000800096">
    <property type="component" value="Unassembled WGS sequence"/>
</dbReference>
<keyword evidence="3" id="KW-1185">Reference proteome</keyword>
<feature type="region of interest" description="Disordered" evidence="1">
    <location>
        <begin position="1"/>
        <end position="82"/>
    </location>
</feature>
<proteinExistence type="predicted"/>
<feature type="compositionally biased region" description="Pro residues" evidence="1">
    <location>
        <begin position="31"/>
        <end position="42"/>
    </location>
</feature>
<organism evidence="2 3">
    <name type="scientific">Ampelomyces quisqualis</name>
    <name type="common">Powdery mildew agent</name>
    <dbReference type="NCBI Taxonomy" id="50730"/>
    <lineage>
        <taxon>Eukaryota</taxon>
        <taxon>Fungi</taxon>
        <taxon>Dikarya</taxon>
        <taxon>Ascomycota</taxon>
        <taxon>Pezizomycotina</taxon>
        <taxon>Dothideomycetes</taxon>
        <taxon>Pleosporomycetidae</taxon>
        <taxon>Pleosporales</taxon>
        <taxon>Pleosporineae</taxon>
        <taxon>Phaeosphaeriaceae</taxon>
        <taxon>Ampelomyces</taxon>
    </lineage>
</organism>
<accession>A0A6A5QTX9</accession>
<feature type="region of interest" description="Disordered" evidence="1">
    <location>
        <begin position="168"/>
        <end position="199"/>
    </location>
</feature>
<evidence type="ECO:0000313" key="2">
    <source>
        <dbReference type="EMBL" id="KAF1918849.1"/>
    </source>
</evidence>
<dbReference type="AlphaFoldDB" id="A0A6A5QTX9"/>
<name>A0A6A5QTX9_AMPQU</name>
<evidence type="ECO:0000256" key="1">
    <source>
        <dbReference type="SAM" id="MobiDB-lite"/>
    </source>
</evidence>
<sequence length="199" mass="22778">MSANQPRALRVLIPPSNSQEHQAEACNAPLHIPPATLPPTRNPCPASKRLKSEISTDHSETCSSPHRKPQPTSPQHTMRNHPGPVLQTLESSLHMFQSRWLIDEFTSYTVTPTCLCEKRAHGNRRCPEMRCAPGGQGVLYIFSRSRDYFSPLQRCRWEWEGCKENSGKRMRARTRTRTRTSRKKKEIKESERGIGKEFS</sequence>
<protein>
    <submittedName>
        <fullName evidence="2">Uncharacterized protein</fullName>
    </submittedName>
</protein>
<feature type="compositionally biased region" description="Basic and acidic residues" evidence="1">
    <location>
        <begin position="50"/>
        <end position="60"/>
    </location>
</feature>
<reference evidence="2" key="1">
    <citation type="journal article" date="2020" name="Stud. Mycol.">
        <title>101 Dothideomycetes genomes: a test case for predicting lifestyles and emergence of pathogens.</title>
        <authorList>
            <person name="Haridas S."/>
            <person name="Albert R."/>
            <person name="Binder M."/>
            <person name="Bloem J."/>
            <person name="Labutti K."/>
            <person name="Salamov A."/>
            <person name="Andreopoulos B."/>
            <person name="Baker S."/>
            <person name="Barry K."/>
            <person name="Bills G."/>
            <person name="Bluhm B."/>
            <person name="Cannon C."/>
            <person name="Castanera R."/>
            <person name="Culley D."/>
            <person name="Daum C."/>
            <person name="Ezra D."/>
            <person name="Gonzalez J."/>
            <person name="Henrissat B."/>
            <person name="Kuo A."/>
            <person name="Liang C."/>
            <person name="Lipzen A."/>
            <person name="Lutzoni F."/>
            <person name="Magnuson J."/>
            <person name="Mondo S."/>
            <person name="Nolan M."/>
            <person name="Ohm R."/>
            <person name="Pangilinan J."/>
            <person name="Park H.-J."/>
            <person name="Ramirez L."/>
            <person name="Alfaro M."/>
            <person name="Sun H."/>
            <person name="Tritt A."/>
            <person name="Yoshinaga Y."/>
            <person name="Zwiers L.-H."/>
            <person name="Turgeon B."/>
            <person name="Goodwin S."/>
            <person name="Spatafora J."/>
            <person name="Crous P."/>
            <person name="Grigoriev I."/>
        </authorList>
    </citation>
    <scope>NUCLEOTIDE SEQUENCE</scope>
    <source>
        <strain evidence="2">HMLAC05119</strain>
    </source>
</reference>
<evidence type="ECO:0000313" key="3">
    <source>
        <dbReference type="Proteomes" id="UP000800096"/>
    </source>
</evidence>
<gene>
    <name evidence="2" type="ORF">BDU57DRAFT_121849</name>
</gene>